<dbReference type="GO" id="GO:0008242">
    <property type="term" value="F:omega peptidase activity"/>
    <property type="evidence" value="ECO:0007669"/>
    <property type="project" value="UniProtKB-EC"/>
</dbReference>
<dbReference type="Proteomes" id="UP000772434">
    <property type="component" value="Unassembled WGS sequence"/>
</dbReference>
<evidence type="ECO:0000256" key="4">
    <source>
        <dbReference type="ARBA" id="ARBA00011881"/>
    </source>
</evidence>
<evidence type="ECO:0000256" key="7">
    <source>
        <dbReference type="ARBA" id="ARBA00022801"/>
    </source>
</evidence>
<dbReference type="Pfam" id="PF00326">
    <property type="entry name" value="Peptidase_S9"/>
    <property type="match status" value="2"/>
</dbReference>
<comment type="subcellular location">
    <subcellularLocation>
        <location evidence="2">Cytoplasm</location>
    </subcellularLocation>
</comment>
<dbReference type="Pfam" id="PF19283">
    <property type="entry name" value="APEH_N"/>
    <property type="match status" value="1"/>
</dbReference>
<evidence type="ECO:0000256" key="2">
    <source>
        <dbReference type="ARBA" id="ARBA00004496"/>
    </source>
</evidence>
<comment type="similarity">
    <text evidence="3">Belongs to the peptidase S9C family.</text>
</comment>
<gene>
    <name evidence="11" type="ORF">BDP27DRAFT_1359474</name>
</gene>
<dbReference type="GO" id="GO:0004252">
    <property type="term" value="F:serine-type endopeptidase activity"/>
    <property type="evidence" value="ECO:0007669"/>
    <property type="project" value="TreeGrafter"/>
</dbReference>
<comment type="catalytic activity">
    <reaction evidence="1">
        <text>Cleavage of an N-acetyl or N-formyl amino acid from the N-terminus of a polypeptide.</text>
        <dbReference type="EC" id="3.4.19.1"/>
    </reaction>
</comment>
<dbReference type="GO" id="GO:0006508">
    <property type="term" value="P:proteolysis"/>
    <property type="evidence" value="ECO:0007669"/>
    <property type="project" value="InterPro"/>
</dbReference>
<dbReference type="InterPro" id="IPR045550">
    <property type="entry name" value="AARE_N"/>
</dbReference>
<proteinExistence type="inferred from homology"/>
<feature type="domain" description="Peptidase S9 prolyl oligopeptidase catalytic" evidence="9">
    <location>
        <begin position="605"/>
        <end position="687"/>
    </location>
</feature>
<dbReference type="SUPFAM" id="SSF53474">
    <property type="entry name" value="alpha/beta-Hydrolases"/>
    <property type="match status" value="1"/>
</dbReference>
<evidence type="ECO:0000256" key="5">
    <source>
        <dbReference type="ARBA" id="ARBA00012917"/>
    </source>
</evidence>
<evidence type="ECO:0000259" key="10">
    <source>
        <dbReference type="Pfam" id="PF19283"/>
    </source>
</evidence>
<keyword evidence="12" id="KW-1185">Reference proteome</keyword>
<comment type="caution">
    <text evidence="11">The sequence shown here is derived from an EMBL/GenBank/DDBJ whole genome shotgun (WGS) entry which is preliminary data.</text>
</comment>
<evidence type="ECO:0000256" key="6">
    <source>
        <dbReference type="ARBA" id="ARBA00022490"/>
    </source>
</evidence>
<sequence>MSIKNYDDLTAIPVPTLASLHGNIVAVQLSVRDHIRNLKRTISKSILLDALNTTTPSVEVIGIVSTAYSASGNLKAVLRETGEDKDKKRFVEVWNSDRLLACKDVTDIHGMFYADDYFSSLCFSHSEKSILYVAEKKKITEKNSAEKFRYRQSFGEGLVGKIFPVSFLFEWQTDKLVSLTHDSPVWFGQARFKPFSDDKIFATGYETASGERLLGIKGCYNRPTGIWELTVQPSGADATEARALSLRKLTPPNLSCRTPRLVVGNNGETTLLWLSQPTGGAHWATASLHSLDVTSSVDPDKTRTLVDAVWEPAKGEFPGLYLDGLPRFLQVHSGQGDYIVTPTVWGSRSTIILISLNDGTVKELTPLIYSPYELVLGELGDDGSVSWKIIHKSVVSEELQVLLDSLEVKIVPIPGRFPTETILVQHKSADKNTPPCITMPHGGPHGTEIVAFSPPIVSLALEGYTLSLPNYTGSLGFGEKYVRALIGQCGTLDVGDCIESVRHLVNTGVAGEGRGKLFLSGGSHGGFLLGHLIGQYPEVFTAAALRNPVISCGNVSTSDIQDWYFSEFGIDYPLSSLPLGYTGPTSSPKAKISPPIVTPEVYSKLYHASPIAHAHNVIAAVLLLIGDSDQRVAPTQGIEYYHALKAFRGDVADDVEMLMFDGQGHPLDGPEASKVGWLRTVQWFKAWSI</sequence>
<dbReference type="InterPro" id="IPR001375">
    <property type="entry name" value="Peptidase_S9_cat"/>
</dbReference>
<dbReference type="InterPro" id="IPR029058">
    <property type="entry name" value="AB_hydrolase_fold"/>
</dbReference>
<dbReference type="PANTHER" id="PTHR42776">
    <property type="entry name" value="SERINE PEPTIDASE S9 FAMILY MEMBER"/>
    <property type="match status" value="1"/>
</dbReference>
<evidence type="ECO:0000313" key="11">
    <source>
        <dbReference type="EMBL" id="KAF9074357.1"/>
    </source>
</evidence>
<comment type="subunit">
    <text evidence="4">Homotetramer.</text>
</comment>
<evidence type="ECO:0000259" key="9">
    <source>
        <dbReference type="Pfam" id="PF00326"/>
    </source>
</evidence>
<evidence type="ECO:0000256" key="3">
    <source>
        <dbReference type="ARBA" id="ARBA00010040"/>
    </source>
</evidence>
<evidence type="ECO:0000256" key="1">
    <source>
        <dbReference type="ARBA" id="ARBA00000721"/>
    </source>
</evidence>
<dbReference type="AlphaFoldDB" id="A0A9P5UCP6"/>
<dbReference type="Gene3D" id="3.40.50.1820">
    <property type="entry name" value="alpha/beta hydrolase"/>
    <property type="match status" value="1"/>
</dbReference>
<accession>A0A9P5UCP6</accession>
<name>A0A9P5UCP6_9AGAR</name>
<protein>
    <recommendedName>
        <fullName evidence="5">acylaminoacyl-peptidase</fullName>
        <ecNumber evidence="5">3.4.19.1</ecNumber>
    </recommendedName>
    <alternativeName>
        <fullName evidence="8">Dipeptidyl-peptidase V</fullName>
    </alternativeName>
</protein>
<dbReference type="OrthoDB" id="43744at2759"/>
<dbReference type="GO" id="GO:0005737">
    <property type="term" value="C:cytoplasm"/>
    <property type="evidence" value="ECO:0007669"/>
    <property type="project" value="UniProtKB-SubCell"/>
</dbReference>
<evidence type="ECO:0000256" key="8">
    <source>
        <dbReference type="ARBA" id="ARBA00032829"/>
    </source>
</evidence>
<dbReference type="EC" id="3.4.19.1" evidence="5"/>
<evidence type="ECO:0000313" key="12">
    <source>
        <dbReference type="Proteomes" id="UP000772434"/>
    </source>
</evidence>
<dbReference type="PANTHER" id="PTHR42776:SF4">
    <property type="entry name" value="ACYLAMINO-ACID-RELEASING ENZYME"/>
    <property type="match status" value="1"/>
</dbReference>
<feature type="domain" description="Peptidase S9 prolyl oligopeptidase catalytic" evidence="9">
    <location>
        <begin position="453"/>
        <end position="559"/>
    </location>
</feature>
<keyword evidence="6" id="KW-0963">Cytoplasm</keyword>
<keyword evidence="7 11" id="KW-0378">Hydrolase</keyword>
<reference evidence="11" key="1">
    <citation type="submission" date="2020-11" db="EMBL/GenBank/DDBJ databases">
        <authorList>
            <consortium name="DOE Joint Genome Institute"/>
            <person name="Ahrendt S."/>
            <person name="Riley R."/>
            <person name="Andreopoulos W."/>
            <person name="Labutti K."/>
            <person name="Pangilinan J."/>
            <person name="Ruiz-Duenas F.J."/>
            <person name="Barrasa J.M."/>
            <person name="Sanchez-Garcia M."/>
            <person name="Camarero S."/>
            <person name="Miyauchi S."/>
            <person name="Serrano A."/>
            <person name="Linde D."/>
            <person name="Babiker R."/>
            <person name="Drula E."/>
            <person name="Ayuso-Fernandez I."/>
            <person name="Pacheco R."/>
            <person name="Padilla G."/>
            <person name="Ferreira P."/>
            <person name="Barriuso J."/>
            <person name="Kellner H."/>
            <person name="Castanera R."/>
            <person name="Alfaro M."/>
            <person name="Ramirez L."/>
            <person name="Pisabarro A.G."/>
            <person name="Kuo A."/>
            <person name="Tritt A."/>
            <person name="Lipzen A."/>
            <person name="He G."/>
            <person name="Yan M."/>
            <person name="Ng V."/>
            <person name="Cullen D."/>
            <person name="Martin F."/>
            <person name="Rosso M.-N."/>
            <person name="Henrissat B."/>
            <person name="Hibbett D."/>
            <person name="Martinez A.T."/>
            <person name="Grigoriev I.V."/>
        </authorList>
    </citation>
    <scope>NUCLEOTIDE SEQUENCE</scope>
    <source>
        <strain evidence="11">AH 40177</strain>
    </source>
</reference>
<feature type="domain" description="Acylamino-acid-releasing enzyme N-terminal" evidence="10">
    <location>
        <begin position="56"/>
        <end position="366"/>
    </location>
</feature>
<organism evidence="11 12">
    <name type="scientific">Rhodocollybia butyracea</name>
    <dbReference type="NCBI Taxonomy" id="206335"/>
    <lineage>
        <taxon>Eukaryota</taxon>
        <taxon>Fungi</taxon>
        <taxon>Dikarya</taxon>
        <taxon>Basidiomycota</taxon>
        <taxon>Agaricomycotina</taxon>
        <taxon>Agaricomycetes</taxon>
        <taxon>Agaricomycetidae</taxon>
        <taxon>Agaricales</taxon>
        <taxon>Marasmiineae</taxon>
        <taxon>Omphalotaceae</taxon>
        <taxon>Rhodocollybia</taxon>
    </lineage>
</organism>
<dbReference type="EMBL" id="JADNRY010000013">
    <property type="protein sequence ID" value="KAF9074357.1"/>
    <property type="molecule type" value="Genomic_DNA"/>
</dbReference>